<dbReference type="AlphaFoldDB" id="A0A2P5IAZ6"/>
<dbReference type="InterPro" id="IPR036396">
    <property type="entry name" value="Cyt_P450_sf"/>
</dbReference>
<dbReference type="SUPFAM" id="SSF103473">
    <property type="entry name" value="MFS general substrate transporter"/>
    <property type="match status" value="2"/>
</dbReference>
<gene>
    <name evidence="10" type="ORF">DHEL01_v201928</name>
</gene>
<dbReference type="Pfam" id="PF00067">
    <property type="entry name" value="p450"/>
    <property type="match status" value="1"/>
</dbReference>
<dbReference type="GO" id="GO:0005506">
    <property type="term" value="F:iron ion binding"/>
    <property type="evidence" value="ECO:0007669"/>
    <property type="project" value="InterPro"/>
</dbReference>
<feature type="transmembrane region" description="Helical" evidence="8">
    <location>
        <begin position="256"/>
        <end position="276"/>
    </location>
</feature>
<keyword evidence="11" id="KW-1185">Reference proteome</keyword>
<feature type="transmembrane region" description="Helical" evidence="8">
    <location>
        <begin position="365"/>
        <end position="390"/>
    </location>
</feature>
<name>A0A2P5IAZ6_DIAHE</name>
<evidence type="ECO:0000256" key="1">
    <source>
        <dbReference type="ARBA" id="ARBA00004141"/>
    </source>
</evidence>
<dbReference type="SUPFAM" id="SSF48264">
    <property type="entry name" value="Cytochrome P450"/>
    <property type="match status" value="1"/>
</dbReference>
<dbReference type="GO" id="GO:0016705">
    <property type="term" value="F:oxidoreductase activity, acting on paired donors, with incorporation or reduction of molecular oxygen"/>
    <property type="evidence" value="ECO:0007669"/>
    <property type="project" value="InterPro"/>
</dbReference>
<dbReference type="InterPro" id="IPR020846">
    <property type="entry name" value="MFS_dom"/>
</dbReference>
<feature type="transmembrane region" description="Helical" evidence="8">
    <location>
        <begin position="101"/>
        <end position="127"/>
    </location>
</feature>
<dbReference type="Gene3D" id="1.20.1250.20">
    <property type="entry name" value="MFS general substrate transporter like domains"/>
    <property type="match status" value="1"/>
</dbReference>
<comment type="caution">
    <text evidence="10">The sequence shown here is derived from an EMBL/GenBank/DDBJ whole genome shotgun (WGS) entry which is preliminary data.</text>
</comment>
<keyword evidence="4 8" id="KW-1133">Transmembrane helix</keyword>
<feature type="region of interest" description="Disordered" evidence="7">
    <location>
        <begin position="53"/>
        <end position="89"/>
    </location>
</feature>
<feature type="domain" description="Major facilitator superfamily (MFS) profile" evidence="9">
    <location>
        <begin position="104"/>
        <end position="559"/>
    </location>
</feature>
<feature type="transmembrane region" description="Helical" evidence="8">
    <location>
        <begin position="327"/>
        <end position="344"/>
    </location>
</feature>
<proteinExistence type="predicted"/>
<keyword evidence="2" id="KW-0813">Transport</keyword>
<feature type="transmembrane region" description="Helical" evidence="8">
    <location>
        <begin position="402"/>
        <end position="423"/>
    </location>
</feature>
<dbReference type="GO" id="GO:0022857">
    <property type="term" value="F:transmembrane transporter activity"/>
    <property type="evidence" value="ECO:0007669"/>
    <property type="project" value="InterPro"/>
</dbReference>
<dbReference type="PANTHER" id="PTHR23501">
    <property type="entry name" value="MAJOR FACILITATOR SUPERFAMILY"/>
    <property type="match status" value="1"/>
</dbReference>
<dbReference type="InterPro" id="IPR001128">
    <property type="entry name" value="Cyt_P450"/>
</dbReference>
<feature type="transmembrane region" description="Helical" evidence="8">
    <location>
        <begin position="139"/>
        <end position="157"/>
    </location>
</feature>
<protein>
    <recommendedName>
        <fullName evidence="9">Major facilitator superfamily (MFS) profile domain-containing protein</fullName>
    </recommendedName>
</protein>
<accession>A0A2P5IAZ6</accession>
<dbReference type="CDD" id="cd11041">
    <property type="entry name" value="CYP503A1-like"/>
    <property type="match status" value="1"/>
</dbReference>
<evidence type="ECO:0000256" key="3">
    <source>
        <dbReference type="ARBA" id="ARBA00022692"/>
    </source>
</evidence>
<dbReference type="CDD" id="cd17502">
    <property type="entry name" value="MFS_Azr1_MDR_like"/>
    <property type="match status" value="1"/>
</dbReference>
<comment type="subcellular location">
    <subcellularLocation>
        <location evidence="1">Membrane</location>
        <topology evidence="1">Multi-pass membrane protein</topology>
    </subcellularLocation>
</comment>
<keyword evidence="5 8" id="KW-0472">Membrane</keyword>
<feature type="transmembrane region" description="Helical" evidence="8">
    <location>
        <begin position="228"/>
        <end position="250"/>
    </location>
</feature>
<feature type="transmembrane region" description="Helical" evidence="8">
    <location>
        <begin position="169"/>
        <end position="192"/>
    </location>
</feature>
<dbReference type="PANTHER" id="PTHR23501:SF187">
    <property type="entry name" value="MAJOR FACILITATOR SUPERFAMILY (MFS) PROFILE DOMAIN-CONTAINING PROTEIN"/>
    <property type="match status" value="1"/>
</dbReference>
<feature type="transmembrane region" description="Helical" evidence="8">
    <location>
        <begin position="430"/>
        <end position="450"/>
    </location>
</feature>
<dbReference type="STRING" id="158607.A0A2P5IAZ6"/>
<feature type="transmembrane region" description="Helical" evidence="8">
    <location>
        <begin position="456"/>
        <end position="474"/>
    </location>
</feature>
<organism evidence="10 11">
    <name type="scientific">Diaporthe helianthi</name>
    <dbReference type="NCBI Taxonomy" id="158607"/>
    <lineage>
        <taxon>Eukaryota</taxon>
        <taxon>Fungi</taxon>
        <taxon>Dikarya</taxon>
        <taxon>Ascomycota</taxon>
        <taxon>Pezizomycotina</taxon>
        <taxon>Sordariomycetes</taxon>
        <taxon>Sordariomycetidae</taxon>
        <taxon>Diaporthales</taxon>
        <taxon>Diaporthaceae</taxon>
        <taxon>Diaporthe</taxon>
    </lineage>
</organism>
<evidence type="ECO:0000256" key="7">
    <source>
        <dbReference type="SAM" id="MobiDB-lite"/>
    </source>
</evidence>
<feature type="transmembrane region" description="Helical" evidence="8">
    <location>
        <begin position="570"/>
        <end position="588"/>
    </location>
</feature>
<dbReference type="Gene3D" id="1.10.630.10">
    <property type="entry name" value="Cytochrome P450"/>
    <property type="match status" value="1"/>
</dbReference>
<evidence type="ECO:0000256" key="4">
    <source>
        <dbReference type="ARBA" id="ARBA00022989"/>
    </source>
</evidence>
<dbReference type="GO" id="GO:0005886">
    <property type="term" value="C:plasma membrane"/>
    <property type="evidence" value="ECO:0007669"/>
    <property type="project" value="TreeGrafter"/>
</dbReference>
<dbReference type="Proteomes" id="UP000094444">
    <property type="component" value="Unassembled WGS sequence"/>
</dbReference>
<feature type="transmembrane region" description="Helical" evidence="8">
    <location>
        <begin position="296"/>
        <end position="315"/>
    </location>
</feature>
<reference evidence="10" key="1">
    <citation type="submission" date="2017-09" db="EMBL/GenBank/DDBJ databases">
        <title>Polyketide synthases of a Diaporthe helianthi virulent isolate.</title>
        <authorList>
            <person name="Baroncelli R."/>
        </authorList>
    </citation>
    <scope>NUCLEOTIDE SEQUENCE [LARGE SCALE GENOMIC DNA]</scope>
    <source>
        <strain evidence="10">7/96</strain>
    </source>
</reference>
<evidence type="ECO:0000256" key="6">
    <source>
        <dbReference type="ARBA" id="ARBA00023180"/>
    </source>
</evidence>
<dbReference type="InParanoid" id="A0A2P5IAZ6"/>
<sequence length="984" mass="106617">MGSSAAAAFQSDIPSVPAVALVEMSELHSKESCQTQATQSGNSIASTEIPLSHEDSEYSESHQGGRPGRGQWDVHPPNGSAGAGMGEDANELSPKNRDLRFYLVFVALCMTSLLGGLDTTVSTTALATITNEIGGQDKYVWLANVNTIAMTAVQPLFGQLANIFGRRYMTLLAVGLFILASGLSGGATSPAMLIGGRAVQGVGSGALLMLQDLIVCDLVPLRERAKFIGIYTASAGVAATLGPLIGGLIAERNWRWIFYLNLPVGGLAFVAVALFLTTKHERSPTWIHALGRIDYVGNIIFTAAVVALLLGIVLGGQSVFSWSSWRVVLPLILGVVGLAAFILYEKTPACKSPIIPLEIFQNRTSSAALALTFCSGTLLAWTAYFLPVFFQGVQLMTPTQAGLYLIPSNLALIITAILAGILVSITGKYLPLHVASFSLMALALGLFTRFDENTKLVELVFLEIIVSAGLALTMSTPLTAIQASLPDTLNAASTATFGFMQKLAVTWGITIPSVIFNADVVKHTGPLNIPANLKNDLANGGALGFTTRTYIMSIQDEMARNQIIKLYTNALKMTWYAGMGVALLGLLLCCGEKQIELRTSSNNDDYGMASGLGILAQTWMTLHSVNLRTAILFAITLLSGKWLLTAFSGAFNVHVSAGDVYKAGVDIVAVNKFINTRLPHIVELAADEADFAVQKEIGDLPEWKSYNLSELCNELLHRVTCRILTGTELCRDEEYHKVSKEFGGSLFICGSFFNFIATGPLRTFFAWVAVTLGGHKRLLERGTHEFIVPVIKRRFAERSTGVDITAKYCDALQYILDAAPAQPGDDDPVQRAYQLLHLTFAASSAPGLLVCHGVIQLLMFPEYLEPLRHELEVALKKHNGWTDKALSTMALMDSFLRETMRMYPAGAITCARVVMDEKFTFHDGFQLKKGDRLGVPALAIQMDPDNYDDPDKFDGYRFVRYQNEGKSPPESRVNAATVDSKYLQ</sequence>
<evidence type="ECO:0000256" key="8">
    <source>
        <dbReference type="SAM" id="Phobius"/>
    </source>
</evidence>
<evidence type="ECO:0000256" key="5">
    <source>
        <dbReference type="ARBA" id="ARBA00023136"/>
    </source>
</evidence>
<evidence type="ECO:0000256" key="2">
    <source>
        <dbReference type="ARBA" id="ARBA00022448"/>
    </source>
</evidence>
<dbReference type="GO" id="GO:0020037">
    <property type="term" value="F:heme binding"/>
    <property type="evidence" value="ECO:0007669"/>
    <property type="project" value="InterPro"/>
</dbReference>
<evidence type="ECO:0000259" key="9">
    <source>
        <dbReference type="PROSITE" id="PS50850"/>
    </source>
</evidence>
<evidence type="ECO:0000313" key="10">
    <source>
        <dbReference type="EMBL" id="POS79670.1"/>
    </source>
</evidence>
<feature type="region of interest" description="Disordered" evidence="7">
    <location>
        <begin position="962"/>
        <end position="984"/>
    </location>
</feature>
<dbReference type="GO" id="GO:0004497">
    <property type="term" value="F:monooxygenase activity"/>
    <property type="evidence" value="ECO:0007669"/>
    <property type="project" value="InterPro"/>
</dbReference>
<dbReference type="PRINTS" id="PR01036">
    <property type="entry name" value="TCRTETB"/>
</dbReference>
<dbReference type="EMBL" id="MAVT02000096">
    <property type="protein sequence ID" value="POS79670.1"/>
    <property type="molecule type" value="Genomic_DNA"/>
</dbReference>
<evidence type="ECO:0000313" key="11">
    <source>
        <dbReference type="Proteomes" id="UP000094444"/>
    </source>
</evidence>
<dbReference type="OrthoDB" id="10021397at2759"/>
<dbReference type="PROSITE" id="PS50850">
    <property type="entry name" value="MFS"/>
    <property type="match status" value="1"/>
</dbReference>
<keyword evidence="3 8" id="KW-0812">Transmembrane</keyword>
<dbReference type="InterPro" id="IPR011701">
    <property type="entry name" value="MFS"/>
</dbReference>
<dbReference type="Gene3D" id="1.20.1720.10">
    <property type="entry name" value="Multidrug resistance protein D"/>
    <property type="match status" value="1"/>
</dbReference>
<keyword evidence="6" id="KW-0325">Glycoprotein</keyword>
<dbReference type="Pfam" id="PF07690">
    <property type="entry name" value="MFS_1"/>
    <property type="match status" value="1"/>
</dbReference>
<dbReference type="InterPro" id="IPR036259">
    <property type="entry name" value="MFS_trans_sf"/>
</dbReference>